<dbReference type="PANTHER" id="PTHR33204">
    <property type="entry name" value="TRANSCRIPTIONAL REGULATOR, MARR FAMILY"/>
    <property type="match status" value="1"/>
</dbReference>
<keyword evidence="3" id="KW-0804">Transcription</keyword>
<dbReference type="InterPro" id="IPR002577">
    <property type="entry name" value="HTH_HxlR"/>
</dbReference>
<dbReference type="RefSeq" id="WP_239368561.1">
    <property type="nucleotide sequence ID" value="NZ_JAKREW010000024.1"/>
</dbReference>
<keyword evidence="2" id="KW-0238">DNA-binding</keyword>
<dbReference type="InterPro" id="IPR036388">
    <property type="entry name" value="WH-like_DNA-bd_sf"/>
</dbReference>
<dbReference type="Gene3D" id="1.10.10.10">
    <property type="entry name" value="Winged helix-like DNA-binding domain superfamily/Winged helix DNA-binding domain"/>
    <property type="match status" value="1"/>
</dbReference>
<comment type="caution">
    <text evidence="5">The sequence shown here is derived from an EMBL/GenBank/DDBJ whole genome shotgun (WGS) entry which is preliminary data.</text>
</comment>
<keyword evidence="1" id="KW-0805">Transcription regulation</keyword>
<name>A0ABS9QJ19_9HYPH</name>
<dbReference type="Proteomes" id="UP001201701">
    <property type="component" value="Unassembled WGS sequence"/>
</dbReference>
<dbReference type="InterPro" id="IPR036390">
    <property type="entry name" value="WH_DNA-bd_sf"/>
</dbReference>
<keyword evidence="6" id="KW-1185">Reference proteome</keyword>
<evidence type="ECO:0000313" key="6">
    <source>
        <dbReference type="Proteomes" id="UP001201701"/>
    </source>
</evidence>
<evidence type="ECO:0000256" key="3">
    <source>
        <dbReference type="ARBA" id="ARBA00023163"/>
    </source>
</evidence>
<feature type="domain" description="HTH hxlR-type" evidence="4">
    <location>
        <begin position="11"/>
        <end position="111"/>
    </location>
</feature>
<organism evidence="5 6">
    <name type="scientific">Mesorhizobium retamae</name>
    <dbReference type="NCBI Taxonomy" id="2912854"/>
    <lineage>
        <taxon>Bacteria</taxon>
        <taxon>Pseudomonadati</taxon>
        <taxon>Pseudomonadota</taxon>
        <taxon>Alphaproteobacteria</taxon>
        <taxon>Hyphomicrobiales</taxon>
        <taxon>Phyllobacteriaceae</taxon>
        <taxon>Mesorhizobium</taxon>
    </lineage>
</organism>
<accession>A0ABS9QJ19</accession>
<evidence type="ECO:0000256" key="2">
    <source>
        <dbReference type="ARBA" id="ARBA00023125"/>
    </source>
</evidence>
<dbReference type="Pfam" id="PF01638">
    <property type="entry name" value="HxlR"/>
    <property type="match status" value="1"/>
</dbReference>
<proteinExistence type="predicted"/>
<protein>
    <submittedName>
        <fullName evidence="5">Helix-turn-helix transcriptional regulator</fullName>
    </submittedName>
</protein>
<evidence type="ECO:0000259" key="4">
    <source>
        <dbReference type="PROSITE" id="PS51118"/>
    </source>
</evidence>
<sequence length="130" mass="14639">MNDHAADRRAVDGDMMFELFSDKWTLLVLRRIYLDGGAARFNALKRQIAGISQKTLTQSLRRLERNGLVSRHLVDTAPPGVEYSLTALGNSLKLPLSVLRDWSESNAHAIHHAQQIFDQKQTKSPRSMVA</sequence>
<reference evidence="5 6" key="1">
    <citation type="submission" date="2022-02" db="EMBL/GenBank/DDBJ databases">
        <title>Draft genome sequence of Mezorhizobium retamae strain IRAMC:0171 isolated from Retama raetam nodules.</title>
        <authorList>
            <person name="Bengaied R."/>
            <person name="Sbissi I."/>
            <person name="Huber K."/>
            <person name="Ghodbane F."/>
            <person name="Nouioui I."/>
            <person name="Tarhouni M."/>
            <person name="Gtari M."/>
        </authorList>
    </citation>
    <scope>NUCLEOTIDE SEQUENCE [LARGE SCALE GENOMIC DNA]</scope>
    <source>
        <strain evidence="5 6">IRAMC:0171</strain>
    </source>
</reference>
<evidence type="ECO:0000313" key="5">
    <source>
        <dbReference type="EMBL" id="MCG7507428.1"/>
    </source>
</evidence>
<dbReference type="SUPFAM" id="SSF46785">
    <property type="entry name" value="Winged helix' DNA-binding domain"/>
    <property type="match status" value="1"/>
</dbReference>
<evidence type="ECO:0000256" key="1">
    <source>
        <dbReference type="ARBA" id="ARBA00023015"/>
    </source>
</evidence>
<dbReference type="PANTHER" id="PTHR33204:SF18">
    <property type="entry name" value="TRANSCRIPTIONAL REGULATORY PROTEIN"/>
    <property type="match status" value="1"/>
</dbReference>
<dbReference type="PROSITE" id="PS51118">
    <property type="entry name" value="HTH_HXLR"/>
    <property type="match status" value="1"/>
</dbReference>
<dbReference type="EMBL" id="JAKREW010000024">
    <property type="protein sequence ID" value="MCG7507428.1"/>
    <property type="molecule type" value="Genomic_DNA"/>
</dbReference>
<gene>
    <name evidence="5" type="ORF">L4923_20545</name>
</gene>